<dbReference type="Gene3D" id="1.10.10.60">
    <property type="entry name" value="Homeodomain-like"/>
    <property type="match status" value="1"/>
</dbReference>
<sequence length="59" mass="6766">MIRSNSRTRQTHFSIAEVAERVGFTNSSYFYRMFKKQYGLTPTDFRKSGHGGELADTAD</sequence>
<gene>
    <name evidence="5" type="ORF">FPZ45_05385</name>
</gene>
<evidence type="ECO:0000313" key="6">
    <source>
        <dbReference type="Proteomes" id="UP000316330"/>
    </source>
</evidence>
<evidence type="ECO:0000256" key="3">
    <source>
        <dbReference type="ARBA" id="ARBA00023163"/>
    </source>
</evidence>
<protein>
    <submittedName>
        <fullName evidence="5">AraC family transcriptional regulator</fullName>
    </submittedName>
</protein>
<dbReference type="GO" id="GO:0043565">
    <property type="term" value="F:sequence-specific DNA binding"/>
    <property type="evidence" value="ECO:0007669"/>
    <property type="project" value="InterPro"/>
</dbReference>
<keyword evidence="1" id="KW-0805">Transcription regulation</keyword>
<dbReference type="OrthoDB" id="185320at2"/>
<dbReference type="GO" id="GO:0003700">
    <property type="term" value="F:DNA-binding transcription factor activity"/>
    <property type="evidence" value="ECO:0007669"/>
    <property type="project" value="InterPro"/>
</dbReference>
<dbReference type="Proteomes" id="UP000316330">
    <property type="component" value="Unassembled WGS sequence"/>
</dbReference>
<reference evidence="5 6" key="1">
    <citation type="submission" date="2019-07" db="EMBL/GenBank/DDBJ databases">
        <authorList>
            <person name="Kim J."/>
        </authorList>
    </citation>
    <scope>NUCLEOTIDE SEQUENCE [LARGE SCALE GENOMIC DNA]</scope>
    <source>
        <strain evidence="5 6">G13</strain>
    </source>
</reference>
<dbReference type="PANTHER" id="PTHR43280:SF2">
    <property type="entry name" value="HTH-TYPE TRANSCRIPTIONAL REGULATOR EXSA"/>
    <property type="match status" value="1"/>
</dbReference>
<dbReference type="EMBL" id="VNJJ01000002">
    <property type="protein sequence ID" value="TVY03307.1"/>
    <property type="molecule type" value="Genomic_DNA"/>
</dbReference>
<dbReference type="InterPro" id="IPR020449">
    <property type="entry name" value="Tscrpt_reg_AraC-type_HTH"/>
</dbReference>
<feature type="domain" description="HTH araC/xylS-type" evidence="4">
    <location>
        <begin position="1"/>
        <end position="48"/>
    </location>
</feature>
<accession>A0A559JTX6</accession>
<comment type="caution">
    <text evidence="5">The sequence shown here is derived from an EMBL/GenBank/DDBJ whole genome shotgun (WGS) entry which is preliminary data.</text>
</comment>
<dbReference type="PROSITE" id="PS01124">
    <property type="entry name" value="HTH_ARAC_FAMILY_2"/>
    <property type="match status" value="1"/>
</dbReference>
<organism evidence="5 6">
    <name type="scientific">Cohnella terricola</name>
    <dbReference type="NCBI Taxonomy" id="1289167"/>
    <lineage>
        <taxon>Bacteria</taxon>
        <taxon>Bacillati</taxon>
        <taxon>Bacillota</taxon>
        <taxon>Bacilli</taxon>
        <taxon>Bacillales</taxon>
        <taxon>Paenibacillaceae</taxon>
        <taxon>Cohnella</taxon>
    </lineage>
</organism>
<dbReference type="SUPFAM" id="SSF46689">
    <property type="entry name" value="Homeodomain-like"/>
    <property type="match status" value="1"/>
</dbReference>
<dbReference type="InterPro" id="IPR009057">
    <property type="entry name" value="Homeodomain-like_sf"/>
</dbReference>
<proteinExistence type="predicted"/>
<evidence type="ECO:0000259" key="4">
    <source>
        <dbReference type="PROSITE" id="PS01124"/>
    </source>
</evidence>
<dbReference type="RefSeq" id="WP_144699170.1">
    <property type="nucleotide sequence ID" value="NZ_VNJJ01000002.1"/>
</dbReference>
<dbReference type="PANTHER" id="PTHR43280">
    <property type="entry name" value="ARAC-FAMILY TRANSCRIPTIONAL REGULATOR"/>
    <property type="match status" value="1"/>
</dbReference>
<evidence type="ECO:0000256" key="2">
    <source>
        <dbReference type="ARBA" id="ARBA00023125"/>
    </source>
</evidence>
<name>A0A559JTX6_9BACL</name>
<dbReference type="PRINTS" id="PR00032">
    <property type="entry name" value="HTHARAC"/>
</dbReference>
<keyword evidence="2" id="KW-0238">DNA-binding</keyword>
<evidence type="ECO:0000256" key="1">
    <source>
        <dbReference type="ARBA" id="ARBA00023015"/>
    </source>
</evidence>
<evidence type="ECO:0000313" key="5">
    <source>
        <dbReference type="EMBL" id="TVY03307.1"/>
    </source>
</evidence>
<dbReference type="AlphaFoldDB" id="A0A559JTX6"/>
<keyword evidence="6" id="KW-1185">Reference proteome</keyword>
<dbReference type="InterPro" id="IPR018060">
    <property type="entry name" value="HTH_AraC"/>
</dbReference>
<keyword evidence="3" id="KW-0804">Transcription</keyword>
<dbReference type="Pfam" id="PF12833">
    <property type="entry name" value="HTH_18"/>
    <property type="match status" value="1"/>
</dbReference>